<gene>
    <name evidence="4" type="ORF">G5B36_13235</name>
    <name evidence="3" type="ORF">L0N08_16480</name>
</gene>
<organism evidence="3 6">
    <name type="scientific">Enterocloster aldenensis</name>
    <dbReference type="NCBI Taxonomy" id="358742"/>
    <lineage>
        <taxon>Bacteria</taxon>
        <taxon>Bacillati</taxon>
        <taxon>Bacillota</taxon>
        <taxon>Clostridia</taxon>
        <taxon>Lachnospirales</taxon>
        <taxon>Lachnospiraceae</taxon>
        <taxon>Enterocloster</taxon>
    </lineage>
</organism>
<protein>
    <submittedName>
        <fullName evidence="3">Endonuclease/exonuclease/phosphatase family protein</fullName>
    </submittedName>
</protein>
<reference evidence="4 5" key="1">
    <citation type="journal article" date="2020" name="Cell Host Microbe">
        <title>Functional and Genomic Variation between Human-Derived Isolates of Lachnospiraceae Reveals Inter- and Intra-Species Diversity.</title>
        <authorList>
            <person name="Sorbara M.T."/>
            <person name="Littmann E.R."/>
            <person name="Fontana E."/>
            <person name="Moody T.U."/>
            <person name="Kohout C.E."/>
            <person name="Gjonbalaj M."/>
            <person name="Eaton V."/>
            <person name="Seok R."/>
            <person name="Leiner I.M."/>
            <person name="Pamer E.G."/>
        </authorList>
    </citation>
    <scope>NUCLEOTIDE SEQUENCE [LARGE SCALE GENOMIC DNA]</scope>
    <source>
        <strain evidence="4 5">MSK.1.17</strain>
    </source>
</reference>
<dbReference type="GO" id="GO:0004519">
    <property type="term" value="F:endonuclease activity"/>
    <property type="evidence" value="ECO:0007669"/>
    <property type="project" value="UniProtKB-KW"/>
</dbReference>
<dbReference type="Proteomes" id="UP000669239">
    <property type="component" value="Unassembled WGS sequence"/>
</dbReference>
<dbReference type="Pfam" id="PF03372">
    <property type="entry name" value="Exo_endo_phos"/>
    <property type="match status" value="1"/>
</dbReference>
<dbReference type="AlphaFoldDB" id="A0AAW5C4B5"/>
<evidence type="ECO:0000259" key="2">
    <source>
        <dbReference type="Pfam" id="PF03372"/>
    </source>
</evidence>
<reference evidence="3" key="3">
    <citation type="submission" date="2022-01" db="EMBL/GenBank/DDBJ databases">
        <title>Collection of gut derived symbiotic bacterial strains cultured from healthy donors.</title>
        <authorList>
            <person name="Lin H."/>
            <person name="Kohout C."/>
            <person name="Waligurski E."/>
            <person name="Pamer E.G."/>
        </authorList>
    </citation>
    <scope>NUCLEOTIDE SEQUENCE</scope>
    <source>
        <strain evidence="3">DFI.6.55</strain>
    </source>
</reference>
<dbReference type="PANTHER" id="PTHR15822:SF23">
    <property type="entry name" value="ENDONUCLEASE_EXONUCLEASE_PHOSPHATASE FAMILY PROTEIN"/>
    <property type="match status" value="1"/>
</dbReference>
<dbReference type="RefSeq" id="WP_165642300.1">
    <property type="nucleotide sequence ID" value="NZ_BAABZL010000001.1"/>
</dbReference>
<evidence type="ECO:0000313" key="5">
    <source>
        <dbReference type="Proteomes" id="UP000669239"/>
    </source>
</evidence>
<evidence type="ECO:0000313" key="4">
    <source>
        <dbReference type="EMBL" id="NSJ49656.1"/>
    </source>
</evidence>
<dbReference type="PANTHER" id="PTHR15822">
    <property type="entry name" value="TRAF AND TNF RECEPTOR-ASSOCIATED PROTEIN"/>
    <property type="match status" value="1"/>
</dbReference>
<keyword evidence="3" id="KW-0540">Nuclease</keyword>
<reference evidence="4" key="2">
    <citation type="submission" date="2020-02" db="EMBL/GenBank/DDBJ databases">
        <authorList>
            <person name="Littmann E."/>
            <person name="Sorbara M."/>
        </authorList>
    </citation>
    <scope>NUCLEOTIDE SEQUENCE</scope>
    <source>
        <strain evidence="4">MSK.1.17</strain>
    </source>
</reference>
<evidence type="ECO:0000313" key="6">
    <source>
        <dbReference type="Proteomes" id="UP001299608"/>
    </source>
</evidence>
<accession>A0AAW5C4B5</accession>
<keyword evidence="5" id="KW-1185">Reference proteome</keyword>
<dbReference type="InterPro" id="IPR005135">
    <property type="entry name" value="Endo/exonuclease/phosphatase"/>
</dbReference>
<dbReference type="SUPFAM" id="SSF56219">
    <property type="entry name" value="DNase I-like"/>
    <property type="match status" value="1"/>
</dbReference>
<dbReference type="EMBL" id="JAAITT010000017">
    <property type="protein sequence ID" value="NSJ49656.1"/>
    <property type="molecule type" value="Genomic_DNA"/>
</dbReference>
<feature type="domain" description="Endonuclease/exonuclease/phosphatase" evidence="2">
    <location>
        <begin position="4"/>
        <end position="301"/>
    </location>
</feature>
<dbReference type="GeneID" id="97205152"/>
<dbReference type="InterPro" id="IPR036691">
    <property type="entry name" value="Endo/exonu/phosph_ase_sf"/>
</dbReference>
<proteinExistence type="predicted"/>
<dbReference type="Gene3D" id="3.60.10.10">
    <property type="entry name" value="Endonuclease/exonuclease/phosphatase"/>
    <property type="match status" value="1"/>
</dbReference>
<dbReference type="GO" id="GO:0016787">
    <property type="term" value="F:hydrolase activity"/>
    <property type="evidence" value="ECO:0007669"/>
    <property type="project" value="UniProtKB-KW"/>
</dbReference>
<evidence type="ECO:0000313" key="3">
    <source>
        <dbReference type="EMBL" id="MCG4747023.1"/>
    </source>
</evidence>
<dbReference type="CDD" id="cd09079">
    <property type="entry name" value="RgfB-like"/>
    <property type="match status" value="1"/>
</dbReference>
<sequence>MKLMTLNTHSLEEEDYEAKLHAFAEGVCRAEPDIIALQEVNQTQTAAPVDKKDLELYGYVPCAPCTPHPPYVPCASASPCSSHPSPIPRMDNHAYRAVRICAEHGRPYHWTWIGAKTGYGKYDEGLAILSRIPIAETKQFYITASQDYANWKTRRILGIGIATEHGMEYFYSVHMGWWKDEDEPFEGQWERIRRELGGGACLETYPGPVPGPVWLMGDFNSPAHVRGEGRDLIRGFGWLDSYELARSKDSGITVGHAIDGWREQEDVSGMRIDYIWTSRKVPVRSSRVIFNGSCEPIVSDHYGIIVEYEPGHRCP</sequence>
<name>A0AAW5C4B5_9FIRM</name>
<keyword evidence="1" id="KW-0378">Hydrolase</keyword>
<dbReference type="Proteomes" id="UP001299608">
    <property type="component" value="Unassembled WGS sequence"/>
</dbReference>
<comment type="caution">
    <text evidence="3">The sequence shown here is derived from an EMBL/GenBank/DDBJ whole genome shotgun (WGS) entry which is preliminary data.</text>
</comment>
<dbReference type="InterPro" id="IPR051547">
    <property type="entry name" value="TDP2-like"/>
</dbReference>
<keyword evidence="3" id="KW-0255">Endonuclease</keyword>
<evidence type="ECO:0000256" key="1">
    <source>
        <dbReference type="ARBA" id="ARBA00022801"/>
    </source>
</evidence>
<dbReference type="EMBL" id="JAKNGE010000020">
    <property type="protein sequence ID" value="MCG4747023.1"/>
    <property type="molecule type" value="Genomic_DNA"/>
</dbReference>